<dbReference type="InterPro" id="IPR001810">
    <property type="entry name" value="F-box_dom"/>
</dbReference>
<dbReference type="InterPro" id="IPR050796">
    <property type="entry name" value="SCF_F-box_component"/>
</dbReference>
<dbReference type="AlphaFoldDB" id="A0ABD1HM86"/>
<proteinExistence type="predicted"/>
<dbReference type="CDD" id="cd22157">
    <property type="entry name" value="F-box_AtFBW1-like"/>
    <property type="match status" value="1"/>
</dbReference>
<organism evidence="2 3">
    <name type="scientific">Salvia divinorum</name>
    <name type="common">Maria pastora</name>
    <name type="synonym">Diviner's sage</name>
    <dbReference type="NCBI Taxonomy" id="28513"/>
    <lineage>
        <taxon>Eukaryota</taxon>
        <taxon>Viridiplantae</taxon>
        <taxon>Streptophyta</taxon>
        <taxon>Embryophyta</taxon>
        <taxon>Tracheophyta</taxon>
        <taxon>Spermatophyta</taxon>
        <taxon>Magnoliopsida</taxon>
        <taxon>eudicotyledons</taxon>
        <taxon>Gunneridae</taxon>
        <taxon>Pentapetalae</taxon>
        <taxon>asterids</taxon>
        <taxon>lamiids</taxon>
        <taxon>Lamiales</taxon>
        <taxon>Lamiaceae</taxon>
        <taxon>Nepetoideae</taxon>
        <taxon>Mentheae</taxon>
        <taxon>Salviinae</taxon>
        <taxon>Salvia</taxon>
        <taxon>Salvia subgen. Calosphace</taxon>
    </lineage>
</organism>
<dbReference type="PANTHER" id="PTHR31672">
    <property type="entry name" value="BNACNNG10540D PROTEIN"/>
    <property type="match status" value="1"/>
</dbReference>
<evidence type="ECO:0000259" key="1">
    <source>
        <dbReference type="SMART" id="SM00256"/>
    </source>
</evidence>
<gene>
    <name evidence="2" type="ORF">AAHA92_08126</name>
</gene>
<evidence type="ECO:0000313" key="2">
    <source>
        <dbReference type="EMBL" id="KAL1557566.1"/>
    </source>
</evidence>
<comment type="caution">
    <text evidence="2">The sequence shown here is derived from an EMBL/GenBank/DDBJ whole genome shotgun (WGS) entry which is preliminary data.</text>
</comment>
<sequence>MGEDFFEYLPLEIEVNILSRLPTRAAMVCKCVCKSWRVLLATPEFVNSHMARSVPGIAVETRPKSYEVFEFVDELGFSFVEEYHREDSFNFELPFDEPFHSSVNGVWVERISCLDLETELFGTFSAPYPCDGKDYYPKTPCVLRDCLSLCNITNDFDIAIWSMKEYGDEKSWTKEVFNGESVKGDVVHACLVKVFENGDILMQFDRNTLFYYANETKTFYDYFTRDDLDEYISTILYAPSFLTLKNFVMENVSSF</sequence>
<keyword evidence="3" id="KW-1185">Reference proteome</keyword>
<protein>
    <submittedName>
        <fullName evidence="2">F-box protein CPR1-like</fullName>
    </submittedName>
</protein>
<dbReference type="Pfam" id="PF00646">
    <property type="entry name" value="F-box"/>
    <property type="match status" value="1"/>
</dbReference>
<reference evidence="2 3" key="1">
    <citation type="submission" date="2024-06" db="EMBL/GenBank/DDBJ databases">
        <title>A chromosome level genome sequence of Diviner's sage (Salvia divinorum).</title>
        <authorList>
            <person name="Ford S.A."/>
            <person name="Ro D.-K."/>
            <person name="Ness R.W."/>
            <person name="Phillips M.A."/>
        </authorList>
    </citation>
    <scope>NUCLEOTIDE SEQUENCE [LARGE SCALE GENOMIC DNA]</scope>
    <source>
        <strain evidence="2">SAF-2024a</strain>
        <tissue evidence="2">Leaf</tissue>
    </source>
</reference>
<accession>A0ABD1HM86</accession>
<dbReference type="Proteomes" id="UP001567538">
    <property type="component" value="Unassembled WGS sequence"/>
</dbReference>
<dbReference type="InterPro" id="IPR036047">
    <property type="entry name" value="F-box-like_dom_sf"/>
</dbReference>
<feature type="domain" description="F-box" evidence="1">
    <location>
        <begin position="9"/>
        <end position="49"/>
    </location>
</feature>
<dbReference type="PANTHER" id="PTHR31672:SF13">
    <property type="entry name" value="F-BOX PROTEIN CPR30-LIKE"/>
    <property type="match status" value="1"/>
</dbReference>
<name>A0ABD1HM86_SALDI</name>
<evidence type="ECO:0000313" key="3">
    <source>
        <dbReference type="Proteomes" id="UP001567538"/>
    </source>
</evidence>
<dbReference type="SMART" id="SM00256">
    <property type="entry name" value="FBOX"/>
    <property type="match status" value="1"/>
</dbReference>
<dbReference type="EMBL" id="JBEAFC010000004">
    <property type="protein sequence ID" value="KAL1557566.1"/>
    <property type="molecule type" value="Genomic_DNA"/>
</dbReference>
<dbReference type="Gene3D" id="1.20.1280.50">
    <property type="match status" value="1"/>
</dbReference>
<dbReference type="SUPFAM" id="SSF81383">
    <property type="entry name" value="F-box domain"/>
    <property type="match status" value="1"/>
</dbReference>